<dbReference type="PANTHER" id="PTHR24148">
    <property type="entry name" value="ANKYRIN REPEAT DOMAIN-CONTAINING PROTEIN 39 HOMOLOG-RELATED"/>
    <property type="match status" value="1"/>
</dbReference>
<proteinExistence type="predicted"/>
<keyword evidence="4" id="KW-1185">Reference proteome</keyword>
<gene>
    <name evidence="3" type="ORF">OHC33_000262</name>
</gene>
<name>A0AAN8ELK5_9EURO</name>
<sequence>MSNSRQYQYDTLPQNHFRLLTLLPGTREDRIKIRVESYDISSPPSFTALSYCWGSGSKDSSCDCEPSQLVFITKNLDQALRHCRSEKTEAHVWIDQICIDQDNDDDKTQQVRLMRAIYSSAANVIIWLGDANEKTKLVYDLIEQIGQEILRTIRSNPKMSFHDPADPMKIYVPLKLSSADEPEWFAFRQLLSRPWFERTWTFQELVLAKEAYVWCGPHKTSWNQFFMVCMTIDTWDRKQKDSASHLKGETEKINFLSTCAARHLKKGKQLDFDAATSPWAELGTLMKNAMKLKSSIGHDKIYALLGVAEDVHAHHFPIRYTAPLREVYANVTKHLIAGHGDLSPLGLKSVVPEVKPRIGPSSFPSWVPDYRYARSEFENRVLFVGPKPLPHGRERGYSATGLSRADVVVDWDLKLRLRGVFVGRIEVLSELSGNLTGLQSNGRNVLTNGSWQQLAQQYASDSKYVVTNEPIDLAYARTRVCDYLPGETRPQHRAARAQPLSSMSEPGPSSLITTPNGEKLFDPQINDAMPGRILASTTGRRLCISADGHICLCHQNCVEGDEIWLLLGADMPFILRKLETGMYHFMGEAYVHGVMDGEHLIRQYKHLTQAGINLSNNEWLDKLADDIEFTTQEVVLV</sequence>
<dbReference type="Proteomes" id="UP001316803">
    <property type="component" value="Unassembled WGS sequence"/>
</dbReference>
<dbReference type="InterPro" id="IPR010730">
    <property type="entry name" value="HET"/>
</dbReference>
<reference evidence="3 4" key="1">
    <citation type="submission" date="2022-12" db="EMBL/GenBank/DDBJ databases">
        <title>Genomic features and morphological characterization of a novel Knufia sp. strain isolated from spacecraft assembly facility.</title>
        <authorList>
            <person name="Teixeira M."/>
            <person name="Chander A.M."/>
            <person name="Stajich J.E."/>
            <person name="Venkateswaran K."/>
        </authorList>
    </citation>
    <scope>NUCLEOTIDE SEQUENCE [LARGE SCALE GENOMIC DNA]</scope>
    <source>
        <strain evidence="3 4">FJI-L2-BK-P2</strain>
    </source>
</reference>
<evidence type="ECO:0000256" key="1">
    <source>
        <dbReference type="SAM" id="MobiDB-lite"/>
    </source>
</evidence>
<accession>A0AAN8ELK5</accession>
<dbReference type="AlphaFoldDB" id="A0AAN8ELK5"/>
<dbReference type="Pfam" id="PF26639">
    <property type="entry name" value="Het-6_barrel"/>
    <property type="match status" value="1"/>
</dbReference>
<dbReference type="Pfam" id="PF06985">
    <property type="entry name" value="HET"/>
    <property type="match status" value="1"/>
</dbReference>
<feature type="domain" description="Heterokaryon incompatibility" evidence="2">
    <location>
        <begin position="46"/>
        <end position="204"/>
    </location>
</feature>
<dbReference type="PANTHER" id="PTHR24148:SF64">
    <property type="entry name" value="HETEROKARYON INCOMPATIBILITY DOMAIN-CONTAINING PROTEIN"/>
    <property type="match status" value="1"/>
</dbReference>
<evidence type="ECO:0000259" key="2">
    <source>
        <dbReference type="Pfam" id="PF06985"/>
    </source>
</evidence>
<organism evidence="3 4">
    <name type="scientific">Knufia fluminis</name>
    <dbReference type="NCBI Taxonomy" id="191047"/>
    <lineage>
        <taxon>Eukaryota</taxon>
        <taxon>Fungi</taxon>
        <taxon>Dikarya</taxon>
        <taxon>Ascomycota</taxon>
        <taxon>Pezizomycotina</taxon>
        <taxon>Eurotiomycetes</taxon>
        <taxon>Chaetothyriomycetidae</taxon>
        <taxon>Chaetothyriales</taxon>
        <taxon>Trichomeriaceae</taxon>
        <taxon>Knufia</taxon>
    </lineage>
</organism>
<dbReference type="EMBL" id="JAKLMC020000001">
    <property type="protein sequence ID" value="KAK5958419.1"/>
    <property type="molecule type" value="Genomic_DNA"/>
</dbReference>
<feature type="region of interest" description="Disordered" evidence="1">
    <location>
        <begin position="489"/>
        <end position="509"/>
    </location>
</feature>
<protein>
    <recommendedName>
        <fullName evidence="2">Heterokaryon incompatibility domain-containing protein</fullName>
    </recommendedName>
</protein>
<evidence type="ECO:0000313" key="3">
    <source>
        <dbReference type="EMBL" id="KAK5958419.1"/>
    </source>
</evidence>
<dbReference type="InterPro" id="IPR052895">
    <property type="entry name" value="HetReg/Transcr_Mod"/>
</dbReference>
<evidence type="ECO:0000313" key="4">
    <source>
        <dbReference type="Proteomes" id="UP001316803"/>
    </source>
</evidence>
<comment type="caution">
    <text evidence="3">The sequence shown here is derived from an EMBL/GenBank/DDBJ whole genome shotgun (WGS) entry which is preliminary data.</text>
</comment>